<organism evidence="1 2">
    <name type="scientific">Dissostichus eleginoides</name>
    <name type="common">Patagonian toothfish</name>
    <name type="synonym">Dissostichus amissus</name>
    <dbReference type="NCBI Taxonomy" id="100907"/>
    <lineage>
        <taxon>Eukaryota</taxon>
        <taxon>Metazoa</taxon>
        <taxon>Chordata</taxon>
        <taxon>Craniata</taxon>
        <taxon>Vertebrata</taxon>
        <taxon>Euteleostomi</taxon>
        <taxon>Actinopterygii</taxon>
        <taxon>Neopterygii</taxon>
        <taxon>Teleostei</taxon>
        <taxon>Neoteleostei</taxon>
        <taxon>Acanthomorphata</taxon>
        <taxon>Eupercaria</taxon>
        <taxon>Perciformes</taxon>
        <taxon>Notothenioidei</taxon>
        <taxon>Nototheniidae</taxon>
        <taxon>Dissostichus</taxon>
    </lineage>
</organism>
<dbReference type="EMBL" id="JASDAP010000005">
    <property type="protein sequence ID" value="KAK1903332.1"/>
    <property type="molecule type" value="Genomic_DNA"/>
</dbReference>
<evidence type="ECO:0000313" key="1">
    <source>
        <dbReference type="EMBL" id="KAK1903332.1"/>
    </source>
</evidence>
<feature type="non-terminal residue" evidence="1">
    <location>
        <position position="57"/>
    </location>
</feature>
<accession>A0AAD9CLA9</accession>
<gene>
    <name evidence="1" type="ORF">KUDE01_006289</name>
</gene>
<dbReference type="Proteomes" id="UP001228049">
    <property type="component" value="Unassembled WGS sequence"/>
</dbReference>
<evidence type="ECO:0000313" key="2">
    <source>
        <dbReference type="Proteomes" id="UP001228049"/>
    </source>
</evidence>
<feature type="non-terminal residue" evidence="1">
    <location>
        <position position="1"/>
    </location>
</feature>
<reference evidence="1" key="1">
    <citation type="submission" date="2023-04" db="EMBL/GenBank/DDBJ databases">
        <title>Chromosome-level genome of Chaenocephalus aceratus.</title>
        <authorList>
            <person name="Park H."/>
        </authorList>
    </citation>
    <scope>NUCLEOTIDE SEQUENCE</scope>
    <source>
        <strain evidence="1">DE</strain>
        <tissue evidence="1">Muscle</tissue>
    </source>
</reference>
<protein>
    <submittedName>
        <fullName evidence="1">Acetyl-CoA decarbonylase/synthase complex subunit epsilon 2</fullName>
    </submittedName>
</protein>
<name>A0AAD9CLA9_DISEL</name>
<comment type="caution">
    <text evidence="1">The sequence shown here is derived from an EMBL/GenBank/DDBJ whole genome shotgun (WGS) entry which is preliminary data.</text>
</comment>
<proteinExistence type="predicted"/>
<keyword evidence="2" id="KW-1185">Reference proteome</keyword>
<dbReference type="AlphaFoldDB" id="A0AAD9CLA9"/>
<sequence length="57" mass="5913">AVIIPGEAALTQRGAPVGNRLARQHRPLLQCLIAAADGWITLTSQSVAPSTPACRHG</sequence>